<feature type="region of interest" description="Disordered" evidence="1">
    <location>
        <begin position="1"/>
        <end position="38"/>
    </location>
</feature>
<gene>
    <name evidence="2" type="ORF">T11_13670</name>
</gene>
<dbReference type="Proteomes" id="UP000055024">
    <property type="component" value="Unassembled WGS sequence"/>
</dbReference>
<comment type="caution">
    <text evidence="2">The sequence shown here is derived from an EMBL/GenBank/DDBJ whole genome shotgun (WGS) entry which is preliminary data.</text>
</comment>
<evidence type="ECO:0000313" key="2">
    <source>
        <dbReference type="EMBL" id="KRZ18441.1"/>
    </source>
</evidence>
<dbReference type="AlphaFoldDB" id="A0A0V1I6F2"/>
<accession>A0A0V1I6F2</accession>
<protein>
    <submittedName>
        <fullName evidence="2">Uncharacterized protein</fullName>
    </submittedName>
</protein>
<name>A0A0V1I6F2_9BILA</name>
<keyword evidence="3" id="KW-1185">Reference proteome</keyword>
<evidence type="ECO:0000313" key="3">
    <source>
        <dbReference type="Proteomes" id="UP000055024"/>
    </source>
</evidence>
<reference evidence="2 3" key="1">
    <citation type="submission" date="2015-01" db="EMBL/GenBank/DDBJ databases">
        <title>Evolution of Trichinella species and genotypes.</title>
        <authorList>
            <person name="Korhonen P.K."/>
            <person name="Edoardo P."/>
            <person name="Giuseppe L.R."/>
            <person name="Gasser R.B."/>
        </authorList>
    </citation>
    <scope>NUCLEOTIDE SEQUENCE [LARGE SCALE GENOMIC DNA]</scope>
    <source>
        <strain evidence="2">ISS1029</strain>
    </source>
</reference>
<proteinExistence type="predicted"/>
<evidence type="ECO:0000256" key="1">
    <source>
        <dbReference type="SAM" id="MobiDB-lite"/>
    </source>
</evidence>
<sequence>MPTARSIVADEADERSFEKIQPNPKQRRKQAMKEESKECQNAKVKFVSGLGPLSSYKICSHSQPPWVSKKPFG</sequence>
<organism evidence="2 3">
    <name type="scientific">Trichinella zimbabwensis</name>
    <dbReference type="NCBI Taxonomy" id="268475"/>
    <lineage>
        <taxon>Eukaryota</taxon>
        <taxon>Metazoa</taxon>
        <taxon>Ecdysozoa</taxon>
        <taxon>Nematoda</taxon>
        <taxon>Enoplea</taxon>
        <taxon>Dorylaimia</taxon>
        <taxon>Trichinellida</taxon>
        <taxon>Trichinellidae</taxon>
        <taxon>Trichinella</taxon>
    </lineage>
</organism>
<dbReference type="EMBL" id="JYDP01000003">
    <property type="protein sequence ID" value="KRZ18441.1"/>
    <property type="molecule type" value="Genomic_DNA"/>
</dbReference>